<reference evidence="1 2" key="1">
    <citation type="journal article" date="2015" name="Appl. Environ. Microbiol.">
        <title>The Enterobacterium Trabulsiella odontotermitis Presents Novel Adaptations Related to Its Association with Fungus-Growing Termites.</title>
        <authorList>
            <person name="Sapountzis P."/>
            <person name="Gruntjes T."/>
            <person name="Otani S."/>
            <person name="Estevez J."/>
            <person name="da Costa R.R."/>
            <person name="Plunkett G.3rd."/>
            <person name="Perna N.T."/>
            <person name="Poulsen M."/>
        </authorList>
    </citation>
    <scope>NUCLEOTIDE SEQUENCE [LARGE SCALE GENOMIC DNA]</scope>
    <source>
        <strain evidence="1 2">12</strain>
    </source>
</reference>
<dbReference type="EMBL" id="JNGI01000132">
    <property type="protein sequence ID" value="KNC91156.1"/>
    <property type="molecule type" value="Genomic_DNA"/>
</dbReference>
<gene>
    <name evidence="1" type="ORF">GM31_02660</name>
</gene>
<dbReference type="RefSeq" id="WP_049857623.1">
    <property type="nucleotide sequence ID" value="NZ_JNGI01000132.1"/>
</dbReference>
<dbReference type="PATRIC" id="fig|379893.4.peg.548"/>
<dbReference type="AlphaFoldDB" id="A0A0L0GQX4"/>
<protein>
    <submittedName>
        <fullName evidence="1">Uncharacterized protein</fullName>
    </submittedName>
</protein>
<name>A0A0L0GQX4_9ENTR</name>
<comment type="caution">
    <text evidence="1">The sequence shown here is derived from an EMBL/GenBank/DDBJ whole genome shotgun (WGS) entry which is preliminary data.</text>
</comment>
<evidence type="ECO:0000313" key="1">
    <source>
        <dbReference type="EMBL" id="KNC91156.1"/>
    </source>
</evidence>
<organism evidence="1 2">
    <name type="scientific">Trabulsiella odontotermitis</name>
    <dbReference type="NCBI Taxonomy" id="379893"/>
    <lineage>
        <taxon>Bacteria</taxon>
        <taxon>Pseudomonadati</taxon>
        <taxon>Pseudomonadota</taxon>
        <taxon>Gammaproteobacteria</taxon>
        <taxon>Enterobacterales</taxon>
        <taxon>Enterobacteriaceae</taxon>
        <taxon>Trabulsiella</taxon>
    </lineage>
</organism>
<proteinExistence type="predicted"/>
<dbReference type="Proteomes" id="UP000037393">
    <property type="component" value="Unassembled WGS sequence"/>
</dbReference>
<evidence type="ECO:0000313" key="2">
    <source>
        <dbReference type="Proteomes" id="UP000037393"/>
    </source>
</evidence>
<keyword evidence="2" id="KW-1185">Reference proteome</keyword>
<dbReference type="OrthoDB" id="6623063at2"/>
<accession>A0A0L0GQX4</accession>
<sequence length="313" mass="37411">MIRHVEVRSIREGVYILWYLGYTDLASLYASGSERELLRFNGAINRLIEQILTKNDQSEIVLNFIKNQEMYRKYRVDETIASWFSQDEKSSVFFWLYLLKKFRDQQLVDEILSLAGNSYHDKKIVHDKNNSKVIVNELPIRTPDNPKKCFMAGLYILDLLRFSPDKLQRTLDEIKIDYSHIRDLRRKDFAWFTDAGPEDVKWVWKQFNGHPNLLNKIKKWDLSESLLSQAIPLLYYLWDEREDTKALYLNTLRKRYANMKHRKKVADKAPVNIRISENAKKTLVKLEKRFNRNRADVIEYLIEKTWAELNQKN</sequence>